<feature type="transmembrane region" description="Helical" evidence="7">
    <location>
        <begin position="107"/>
        <end position="129"/>
    </location>
</feature>
<organism evidence="9 10">
    <name type="scientific">Pantoea latae</name>
    <dbReference type="NCBI Taxonomy" id="1964541"/>
    <lineage>
        <taxon>Bacteria</taxon>
        <taxon>Pseudomonadati</taxon>
        <taxon>Pseudomonadota</taxon>
        <taxon>Gammaproteobacteria</taxon>
        <taxon>Enterobacterales</taxon>
        <taxon>Erwiniaceae</taxon>
        <taxon>Pantoea</taxon>
    </lineage>
</organism>
<feature type="transmembrane region" description="Helical" evidence="7">
    <location>
        <begin position="250"/>
        <end position="269"/>
    </location>
</feature>
<keyword evidence="6 7" id="KW-0472">Membrane</keyword>
<evidence type="ECO:0000313" key="9">
    <source>
        <dbReference type="EMBL" id="OQP36082.1"/>
    </source>
</evidence>
<dbReference type="InterPro" id="IPR036259">
    <property type="entry name" value="MFS_trans_sf"/>
</dbReference>
<dbReference type="InterPro" id="IPR020846">
    <property type="entry name" value="MFS_dom"/>
</dbReference>
<evidence type="ECO:0000256" key="6">
    <source>
        <dbReference type="ARBA" id="ARBA00023136"/>
    </source>
</evidence>
<dbReference type="PROSITE" id="PS50850">
    <property type="entry name" value="MFS"/>
    <property type="match status" value="1"/>
</dbReference>
<dbReference type="GO" id="GO:0005886">
    <property type="term" value="C:plasma membrane"/>
    <property type="evidence" value="ECO:0007669"/>
    <property type="project" value="UniProtKB-SubCell"/>
</dbReference>
<dbReference type="GO" id="GO:0022857">
    <property type="term" value="F:transmembrane transporter activity"/>
    <property type="evidence" value="ECO:0007669"/>
    <property type="project" value="InterPro"/>
</dbReference>
<dbReference type="OrthoDB" id="7283458at2"/>
<evidence type="ECO:0000259" key="8">
    <source>
        <dbReference type="PROSITE" id="PS50850"/>
    </source>
</evidence>
<dbReference type="SUPFAM" id="SSF103473">
    <property type="entry name" value="MFS general substrate transporter"/>
    <property type="match status" value="1"/>
</dbReference>
<reference evidence="9 10" key="1">
    <citation type="submission" date="2017-02" db="EMBL/GenBank/DDBJ databases">
        <title>Whole genome shotgun sequence of Pantoea agglomerans strain AS1 isolated from a cycad, Zamia floridana in Central Florida, USA.</title>
        <authorList>
            <person name="Lata P."/>
            <person name="Govindarajan S."/>
            <person name="Qi F."/>
            <person name="Li J.-L."/>
            <person name="Maurya S.K."/>
            <person name="Sahoo M.K."/>
        </authorList>
    </citation>
    <scope>NUCLEOTIDE SEQUENCE [LARGE SCALE GENOMIC DNA]</scope>
    <source>
        <strain evidence="9 10">AS1</strain>
    </source>
</reference>
<dbReference type="InterPro" id="IPR050171">
    <property type="entry name" value="MFS_Transporters"/>
</dbReference>
<evidence type="ECO:0000256" key="2">
    <source>
        <dbReference type="ARBA" id="ARBA00022448"/>
    </source>
</evidence>
<evidence type="ECO:0000256" key="5">
    <source>
        <dbReference type="ARBA" id="ARBA00022989"/>
    </source>
</evidence>
<dbReference type="PANTHER" id="PTHR23517:SF13">
    <property type="entry name" value="MAJOR FACILITATOR SUPERFAMILY MFS_1"/>
    <property type="match status" value="1"/>
</dbReference>
<dbReference type="RefSeq" id="WP_081134737.1">
    <property type="nucleotide sequence ID" value="NZ_MWUE01000003.1"/>
</dbReference>
<feature type="transmembrane region" description="Helical" evidence="7">
    <location>
        <begin position="48"/>
        <end position="70"/>
    </location>
</feature>
<gene>
    <name evidence="9" type="ORF">B2J69_00470</name>
</gene>
<keyword evidence="3" id="KW-1003">Cell membrane</keyword>
<dbReference type="Gene3D" id="1.20.1250.20">
    <property type="entry name" value="MFS general substrate transporter like domains"/>
    <property type="match status" value="1"/>
</dbReference>
<dbReference type="Proteomes" id="UP000192769">
    <property type="component" value="Unassembled WGS sequence"/>
</dbReference>
<evidence type="ECO:0000256" key="3">
    <source>
        <dbReference type="ARBA" id="ARBA00022475"/>
    </source>
</evidence>
<keyword evidence="2" id="KW-0813">Transport</keyword>
<feature type="transmembrane region" description="Helical" evidence="7">
    <location>
        <begin position="141"/>
        <end position="161"/>
    </location>
</feature>
<feature type="transmembrane region" description="Helical" evidence="7">
    <location>
        <begin position="219"/>
        <end position="244"/>
    </location>
</feature>
<feature type="transmembrane region" description="Helical" evidence="7">
    <location>
        <begin position="82"/>
        <end position="101"/>
    </location>
</feature>
<feature type="transmembrane region" description="Helical" evidence="7">
    <location>
        <begin position="371"/>
        <end position="393"/>
    </location>
</feature>
<comment type="subcellular location">
    <subcellularLocation>
        <location evidence="1">Cell membrane</location>
        <topology evidence="1">Multi-pass membrane protein</topology>
    </subcellularLocation>
</comment>
<evidence type="ECO:0000313" key="10">
    <source>
        <dbReference type="Proteomes" id="UP000192769"/>
    </source>
</evidence>
<comment type="caution">
    <text evidence="9">The sequence shown here is derived from an EMBL/GenBank/DDBJ whole genome shotgun (WGS) entry which is preliminary data.</text>
</comment>
<keyword evidence="10" id="KW-1185">Reference proteome</keyword>
<proteinExistence type="predicted"/>
<keyword evidence="5 7" id="KW-1133">Transmembrane helix</keyword>
<dbReference type="PANTHER" id="PTHR23517">
    <property type="entry name" value="RESISTANCE PROTEIN MDTM, PUTATIVE-RELATED-RELATED"/>
    <property type="match status" value="1"/>
</dbReference>
<dbReference type="InterPro" id="IPR011701">
    <property type="entry name" value="MFS"/>
</dbReference>
<dbReference type="AlphaFoldDB" id="A0A1V9DQE8"/>
<dbReference type="Pfam" id="PF07690">
    <property type="entry name" value="MFS_1"/>
    <property type="match status" value="1"/>
</dbReference>
<keyword evidence="4 7" id="KW-0812">Transmembrane</keyword>
<protein>
    <submittedName>
        <fullName evidence="9">MFS transporter</fullName>
    </submittedName>
</protein>
<feature type="transmembrane region" description="Helical" evidence="7">
    <location>
        <begin position="345"/>
        <end position="365"/>
    </location>
</feature>
<sequence>MSLATASLSATAAARITLYGFVCAMLFAATSSAPTPLYPLYRALYHLSPVTITLIFASYAFALLVALLCFGRLSDFVGRRAMMLAALLCNALALTLFMLAQGADMLIVARMVQGLATGIALPTFGAAILDGDKARGPLLNAVAPFLGLMLGTLTGAILIAFVPLPTVAIYALLLTLMLFALALLPVMPETASPAPGALRALKPQIAIPPRALRPMLRMAPAIVATWSLGGFYLSLMPTLVILSTGLTSPFVGGSVVATLMLSATASVFIFRRWSPSRARSIGTLALMAGVGLTLFGINQHLVTLLYLGTAVAGQGFGSIFANVMKSIMPLAESHQRAGLFAALMVKSYLAFALPALAAGCLVSVLGLAATANYYCLGILLMAALSLLTGRSGVVLTAEEDKKMAG</sequence>
<feature type="transmembrane region" description="Helical" evidence="7">
    <location>
        <begin position="281"/>
        <end position="298"/>
    </location>
</feature>
<feature type="domain" description="Major facilitator superfamily (MFS) profile" evidence="8">
    <location>
        <begin position="8"/>
        <end position="400"/>
    </location>
</feature>
<evidence type="ECO:0000256" key="1">
    <source>
        <dbReference type="ARBA" id="ARBA00004651"/>
    </source>
</evidence>
<name>A0A1V9DQE8_9GAMM</name>
<evidence type="ECO:0000256" key="7">
    <source>
        <dbReference type="SAM" id="Phobius"/>
    </source>
</evidence>
<feature type="transmembrane region" description="Helical" evidence="7">
    <location>
        <begin position="167"/>
        <end position="186"/>
    </location>
</feature>
<feature type="transmembrane region" description="Helical" evidence="7">
    <location>
        <begin position="304"/>
        <end position="324"/>
    </location>
</feature>
<accession>A0A1V9DQE8</accession>
<evidence type="ECO:0000256" key="4">
    <source>
        <dbReference type="ARBA" id="ARBA00022692"/>
    </source>
</evidence>
<dbReference type="EMBL" id="MWUE01000003">
    <property type="protein sequence ID" value="OQP36082.1"/>
    <property type="molecule type" value="Genomic_DNA"/>
</dbReference>